<comment type="caution">
    <text evidence="2">The sequence shown here is derived from an EMBL/GenBank/DDBJ whole genome shotgun (WGS) entry which is preliminary data.</text>
</comment>
<gene>
    <name evidence="2" type="ORF">PQR63_02315</name>
</gene>
<keyword evidence="3" id="KW-1185">Reference proteome</keyword>
<accession>A0ABW8Z2Q9</accession>
<dbReference type="Proteomes" id="UP001629214">
    <property type="component" value="Unassembled WGS sequence"/>
</dbReference>
<proteinExistence type="predicted"/>
<name>A0ABW8Z2Q9_9BURK</name>
<feature type="signal peptide" evidence="1">
    <location>
        <begin position="1"/>
        <end position="22"/>
    </location>
</feature>
<reference evidence="2 3" key="1">
    <citation type="journal article" date="2024" name="Chem. Sci.">
        <title>Discovery of megapolipeptins by genome mining of a Burkholderiales bacteria collection.</title>
        <authorList>
            <person name="Paulo B.S."/>
            <person name="Recchia M.J.J."/>
            <person name="Lee S."/>
            <person name="Fergusson C.H."/>
            <person name="Romanowski S.B."/>
            <person name="Hernandez A."/>
            <person name="Krull N."/>
            <person name="Liu D.Y."/>
            <person name="Cavanagh H."/>
            <person name="Bos A."/>
            <person name="Gray C.A."/>
            <person name="Murphy B.T."/>
            <person name="Linington R.G."/>
            <person name="Eustaquio A.S."/>
        </authorList>
    </citation>
    <scope>NUCLEOTIDE SEQUENCE [LARGE SCALE GENOMIC DNA]</scope>
    <source>
        <strain evidence="2 3">RL21-008-BIB-B</strain>
    </source>
</reference>
<organism evidence="2 3">
    <name type="scientific">Herbaspirillum rhizosphaerae</name>
    <dbReference type="NCBI Taxonomy" id="346179"/>
    <lineage>
        <taxon>Bacteria</taxon>
        <taxon>Pseudomonadati</taxon>
        <taxon>Pseudomonadota</taxon>
        <taxon>Betaproteobacteria</taxon>
        <taxon>Burkholderiales</taxon>
        <taxon>Oxalobacteraceae</taxon>
        <taxon>Herbaspirillum</taxon>
    </lineage>
</organism>
<dbReference type="RefSeq" id="WP_408165283.1">
    <property type="nucleotide sequence ID" value="NZ_JAQQFR010000001.1"/>
</dbReference>
<protein>
    <recommendedName>
        <fullName evidence="4">DUF4864 domain-containing protein</fullName>
    </recommendedName>
</protein>
<evidence type="ECO:0000256" key="1">
    <source>
        <dbReference type="SAM" id="SignalP"/>
    </source>
</evidence>
<evidence type="ECO:0000313" key="2">
    <source>
        <dbReference type="EMBL" id="MFL9877202.1"/>
    </source>
</evidence>
<dbReference type="EMBL" id="JAQQFR010000001">
    <property type="protein sequence ID" value="MFL9877202.1"/>
    <property type="molecule type" value="Genomic_DNA"/>
</dbReference>
<evidence type="ECO:0000313" key="3">
    <source>
        <dbReference type="Proteomes" id="UP001629214"/>
    </source>
</evidence>
<feature type="chain" id="PRO_5045734845" description="DUF4864 domain-containing protein" evidence="1">
    <location>
        <begin position="23"/>
        <end position="146"/>
    </location>
</feature>
<sequence>MRTLLSTIALAACALTASYNAAADTLKSEAEVRQLTDKVMAAAGKGRTDDAYSAMTPYALADVNTLDRARVSARNSRMQLEQFIGSSVGYEFIRSEKVGDSLLKLVYIEKAEKQAIPWQFIFYKTGAGWALSAFSNSDNINTVFSR</sequence>
<evidence type="ECO:0008006" key="4">
    <source>
        <dbReference type="Google" id="ProtNLM"/>
    </source>
</evidence>
<keyword evidence="1" id="KW-0732">Signal</keyword>